<dbReference type="Pfam" id="PF09587">
    <property type="entry name" value="PGA_cap"/>
    <property type="match status" value="1"/>
</dbReference>
<dbReference type="InterPro" id="IPR029052">
    <property type="entry name" value="Metallo-depent_PP-like"/>
</dbReference>
<reference evidence="3" key="1">
    <citation type="submission" date="2018-05" db="EMBL/GenBank/DDBJ databases">
        <authorList>
            <person name="Lanie J.A."/>
            <person name="Ng W.-L."/>
            <person name="Kazmierczak K.M."/>
            <person name="Andrzejewski T.M."/>
            <person name="Davidsen T.M."/>
            <person name="Wayne K.J."/>
            <person name="Tettelin H."/>
            <person name="Glass J.I."/>
            <person name="Rusch D."/>
            <person name="Podicherti R."/>
            <person name="Tsui H.-C.T."/>
            <person name="Winkler M.E."/>
        </authorList>
    </citation>
    <scope>NUCLEOTIDE SEQUENCE</scope>
</reference>
<dbReference type="PANTHER" id="PTHR33393">
    <property type="entry name" value="POLYGLUTAMINE SYNTHESIS ACCESSORY PROTEIN RV0574C-RELATED"/>
    <property type="match status" value="1"/>
</dbReference>
<evidence type="ECO:0000313" key="3">
    <source>
        <dbReference type="EMBL" id="SUZ87058.1"/>
    </source>
</evidence>
<evidence type="ECO:0000259" key="2">
    <source>
        <dbReference type="SMART" id="SM00854"/>
    </source>
</evidence>
<proteinExistence type="inferred from homology"/>
<sequence>MSVPGDFEVAVVGDVVITRPVSQLTDPEIQAALEPVRSADFAIANLEQTIANWREFEGHHYGIPSFLVMADPAVADDLAEIGFDVMSRANNRLSDFGPEGNRQTDAHLRRVGIVPVGYGEHLAEARAPAYADVANGRVGVVSLTSSANHGHDRVFGAGARIANSNGRPGANNIRVSRTVKLPTESWERLRQFALEHDYAFPGPFVVQPTVMVFEDRFQLHDTWYEKGDEPGYSYRIHPDDLSDVLRSTRNAALFSNYTIVTIHAHQWTIDPSNPQGGLSGETPHPPDFLIELAHDAIDNGADLFFVHGPFDFRAIEIYQGKPIFYGIGCFLRQAYMQELIAWETYRGTAFGDQNPETINPYATETTDAELLAARTARHPSFYFEGATAICRYHDSELSEIVLHPIDLGFRGNHADLGTPRAASPEVAERIFDRIATTSAPFGTTLDLRDGVGIVKID</sequence>
<comment type="similarity">
    <text evidence="1">Belongs to the CapA family.</text>
</comment>
<feature type="domain" description="Capsule synthesis protein CapA" evidence="2">
    <location>
        <begin position="8"/>
        <end position="334"/>
    </location>
</feature>
<accession>A0A381R845</accession>
<dbReference type="SMART" id="SM00854">
    <property type="entry name" value="PGA_cap"/>
    <property type="match status" value="1"/>
</dbReference>
<dbReference type="InterPro" id="IPR052169">
    <property type="entry name" value="CW_Biosynth-Accessory"/>
</dbReference>
<dbReference type="SUPFAM" id="SSF56300">
    <property type="entry name" value="Metallo-dependent phosphatases"/>
    <property type="match status" value="1"/>
</dbReference>
<dbReference type="EMBL" id="UINC01001707">
    <property type="protein sequence ID" value="SUZ87058.1"/>
    <property type="molecule type" value="Genomic_DNA"/>
</dbReference>
<organism evidence="3">
    <name type="scientific">marine metagenome</name>
    <dbReference type="NCBI Taxonomy" id="408172"/>
    <lineage>
        <taxon>unclassified sequences</taxon>
        <taxon>metagenomes</taxon>
        <taxon>ecological metagenomes</taxon>
    </lineage>
</organism>
<protein>
    <recommendedName>
        <fullName evidence="2">Capsule synthesis protein CapA domain-containing protein</fullName>
    </recommendedName>
</protein>
<dbReference type="PANTHER" id="PTHR33393:SF13">
    <property type="entry name" value="PGA BIOSYNTHESIS PROTEIN CAPA"/>
    <property type="match status" value="1"/>
</dbReference>
<evidence type="ECO:0000256" key="1">
    <source>
        <dbReference type="ARBA" id="ARBA00005662"/>
    </source>
</evidence>
<dbReference type="AlphaFoldDB" id="A0A381R845"/>
<dbReference type="InterPro" id="IPR019079">
    <property type="entry name" value="Capsule_synth_CapA"/>
</dbReference>
<name>A0A381R845_9ZZZZ</name>
<gene>
    <name evidence="3" type="ORF">METZ01_LOCUS39912</name>
</gene>